<evidence type="ECO:0000313" key="1">
    <source>
        <dbReference type="EMBL" id="AQK43537.1"/>
    </source>
</evidence>
<proteinExistence type="predicted"/>
<reference evidence="1" key="1">
    <citation type="submission" date="2015-12" db="EMBL/GenBank/DDBJ databases">
        <title>Update maize B73 reference genome by single molecule sequencing technologies.</title>
        <authorList>
            <consortium name="Maize Genome Sequencing Project"/>
            <person name="Ware D."/>
        </authorList>
    </citation>
    <scope>NUCLEOTIDE SEQUENCE</scope>
    <source>
        <tissue evidence="1">Seedling</tissue>
    </source>
</reference>
<protein>
    <submittedName>
        <fullName evidence="1">Protein argonaute 1</fullName>
    </submittedName>
</protein>
<dbReference type="AlphaFoldDB" id="A0A1D6J6I9"/>
<gene>
    <name evidence="1" type="ORF">ZEAMMB73_Zm00001d025331</name>
</gene>
<organism evidence="1">
    <name type="scientific">Zea mays</name>
    <name type="common">Maize</name>
    <dbReference type="NCBI Taxonomy" id="4577"/>
    <lineage>
        <taxon>Eukaryota</taxon>
        <taxon>Viridiplantae</taxon>
        <taxon>Streptophyta</taxon>
        <taxon>Embryophyta</taxon>
        <taxon>Tracheophyta</taxon>
        <taxon>Spermatophyta</taxon>
        <taxon>Magnoliopsida</taxon>
        <taxon>Liliopsida</taxon>
        <taxon>Poales</taxon>
        <taxon>Poaceae</taxon>
        <taxon>PACMAD clade</taxon>
        <taxon>Panicoideae</taxon>
        <taxon>Andropogonodae</taxon>
        <taxon>Andropogoneae</taxon>
        <taxon>Tripsacinae</taxon>
        <taxon>Zea</taxon>
    </lineage>
</organism>
<accession>A0A1D6J6I9</accession>
<sequence>MRHWSLTTSLQLLLSWSRSVITPGCLLIITMIIVLSIKAGTYCLAPWWTRRSAIQLSLISTCAAMLAFREQAALPITMFCGMRTTLRLMGYKLSPTTCVTRMLGAHAQYRLFLLHNMLTWQPSELGSTWSQIRVTVDLWQAVALH</sequence>
<name>A0A1D6J6I9_MAIZE</name>
<dbReference type="EMBL" id="CM000786">
    <property type="protein sequence ID" value="AQK43537.1"/>
    <property type="molecule type" value="Genomic_DNA"/>
</dbReference>